<comment type="caution">
    <text evidence="4">The sequence shown here is derived from an EMBL/GenBank/DDBJ whole genome shotgun (WGS) entry which is preliminary data.</text>
</comment>
<dbReference type="InterPro" id="IPR036388">
    <property type="entry name" value="WH-like_DNA-bd_sf"/>
</dbReference>
<dbReference type="Gene3D" id="3.40.50.300">
    <property type="entry name" value="P-loop containing nucleotide triphosphate hydrolases"/>
    <property type="match status" value="1"/>
</dbReference>
<dbReference type="PANTHER" id="PTHR16305">
    <property type="entry name" value="TESTICULAR SOLUBLE ADENYLYL CYCLASE"/>
    <property type="match status" value="1"/>
</dbReference>
<name>A0ABV6U5U0_9ACTN</name>
<dbReference type="InterPro" id="IPR041664">
    <property type="entry name" value="AAA_16"/>
</dbReference>
<keyword evidence="1" id="KW-0547">Nucleotide-binding</keyword>
<dbReference type="RefSeq" id="WP_394301550.1">
    <property type="nucleotide sequence ID" value="NZ_JBHMQT010000032.1"/>
</dbReference>
<feature type="domain" description="HTH luxR-type" evidence="3">
    <location>
        <begin position="909"/>
        <end position="974"/>
    </location>
</feature>
<dbReference type="Proteomes" id="UP001589870">
    <property type="component" value="Unassembled WGS sequence"/>
</dbReference>
<evidence type="ECO:0000259" key="3">
    <source>
        <dbReference type="PROSITE" id="PS50043"/>
    </source>
</evidence>
<evidence type="ECO:0000313" key="4">
    <source>
        <dbReference type="EMBL" id="MFC0863399.1"/>
    </source>
</evidence>
<dbReference type="EMBL" id="JBHMQT010000032">
    <property type="protein sequence ID" value="MFC0863399.1"/>
    <property type="molecule type" value="Genomic_DNA"/>
</dbReference>
<evidence type="ECO:0000256" key="1">
    <source>
        <dbReference type="ARBA" id="ARBA00022741"/>
    </source>
</evidence>
<dbReference type="CDD" id="cd06170">
    <property type="entry name" value="LuxR_C_like"/>
    <property type="match status" value="1"/>
</dbReference>
<keyword evidence="2" id="KW-0067">ATP-binding</keyword>
<dbReference type="PANTHER" id="PTHR16305:SF28">
    <property type="entry name" value="GUANYLATE CYCLASE DOMAIN-CONTAINING PROTEIN"/>
    <property type="match status" value="1"/>
</dbReference>
<proteinExistence type="predicted"/>
<dbReference type="InterPro" id="IPR027417">
    <property type="entry name" value="P-loop_NTPase"/>
</dbReference>
<dbReference type="Pfam" id="PF13191">
    <property type="entry name" value="AAA_16"/>
    <property type="match status" value="1"/>
</dbReference>
<gene>
    <name evidence="4" type="ORF">ACFHYQ_13955</name>
</gene>
<accession>A0ABV6U5U0</accession>
<dbReference type="SUPFAM" id="SSF46894">
    <property type="entry name" value="C-terminal effector domain of the bipartite response regulators"/>
    <property type="match status" value="1"/>
</dbReference>
<dbReference type="SUPFAM" id="SSF52540">
    <property type="entry name" value="P-loop containing nucleoside triphosphate hydrolases"/>
    <property type="match status" value="1"/>
</dbReference>
<evidence type="ECO:0000256" key="2">
    <source>
        <dbReference type="ARBA" id="ARBA00022840"/>
    </source>
</evidence>
<dbReference type="PROSITE" id="PS50043">
    <property type="entry name" value="HTH_LUXR_2"/>
    <property type="match status" value="1"/>
</dbReference>
<organism evidence="4 5">
    <name type="scientific">Sphaerimonospora cavernae</name>
    <dbReference type="NCBI Taxonomy" id="1740611"/>
    <lineage>
        <taxon>Bacteria</taxon>
        <taxon>Bacillati</taxon>
        <taxon>Actinomycetota</taxon>
        <taxon>Actinomycetes</taxon>
        <taxon>Streptosporangiales</taxon>
        <taxon>Streptosporangiaceae</taxon>
        <taxon>Sphaerimonospora</taxon>
    </lineage>
</organism>
<dbReference type="SMART" id="SM00421">
    <property type="entry name" value="HTH_LUXR"/>
    <property type="match status" value="1"/>
</dbReference>
<dbReference type="Pfam" id="PF00196">
    <property type="entry name" value="GerE"/>
    <property type="match status" value="1"/>
</dbReference>
<reference evidence="4 5" key="1">
    <citation type="submission" date="2024-09" db="EMBL/GenBank/DDBJ databases">
        <authorList>
            <person name="Sun Q."/>
            <person name="Mori K."/>
        </authorList>
    </citation>
    <scope>NUCLEOTIDE SEQUENCE [LARGE SCALE GENOMIC DNA]</scope>
    <source>
        <strain evidence="4 5">TBRC 1851</strain>
    </source>
</reference>
<dbReference type="InterPro" id="IPR016032">
    <property type="entry name" value="Sig_transdc_resp-reg_C-effctor"/>
</dbReference>
<dbReference type="Gene3D" id="1.10.10.10">
    <property type="entry name" value="Winged helix-like DNA-binding domain superfamily/Winged helix DNA-binding domain"/>
    <property type="match status" value="1"/>
</dbReference>
<dbReference type="InterPro" id="IPR000792">
    <property type="entry name" value="Tscrpt_reg_LuxR_C"/>
</dbReference>
<evidence type="ECO:0000313" key="5">
    <source>
        <dbReference type="Proteomes" id="UP001589870"/>
    </source>
</evidence>
<protein>
    <submittedName>
        <fullName evidence="4">Helix-turn-helix transcriptional regulator</fullName>
    </submittedName>
</protein>
<keyword evidence="5" id="KW-1185">Reference proteome</keyword>
<sequence length="975" mass="106306">MQYTSPVLIGRDREFELLDTHLVAAGKGRGGVVFIVGDPGIGKSRLTAECLHRAREAGMTTLRGRGSSVSADVPFKPLSEALFSFTRSRQPPSDPTLAPYLPALTTLIPEWRQDGAAAHLESKTILAEAVLRLLTVIGRDTGCLLVLEDLHEADADTLALVEYLADNLAEVPAVVLVNLRSHAGPALTLAYACARRQVTAIIELSPLSPPQTRRLAAACLNPPGDLPSPLIPRLECETAGVPFLVEEFISVIVGMGALRHEGEQWQLSTDSAIQAPTTLARSISMRLAALGPSTHDLLRTAAVFGIRFPVPVIQEAFGLEDQEMAEILRSATMAWLITPDDESTGDWYAFRHALTAEALLASLIPAERASLAKRAADALERLHPDLPGEWCQIAATLRLAGGDTLAAARLLAQAGSRYLNSGAANLAATMLERAYTLEEAAPADLRARTLRQLLHALTEGGGADRALALAKDISLADDLTMTIRHEIDLRTELAWVAAETGGISDGRAHVAVVRRLLDACPDEARTAAIDVIEAGLLFPDHGVLQHDTQEMAVPEALARRAAEVAERIPLPEVACQAWERMAMLSRVRGFDESDRCLTRMQAIAEVHDLTLWKLRAMLRLAGNHSMRTGGSEPLEEVRRSAARAGAISLVHSAEAALAMVRVLRGEYDTADEIAASCIETTIRLGHTAYTQYLLLAQATLAAHQARRSDMERALVEFRRWGGEQSLHMPVVYGLCLAMCSLLEEDRDRCRELLTRAREWEDEHPTIYYMTGRYGLGVLMDALTSEVGLAEWEIAEKEPAAELRWNRHFLYLAKAVLLGRRGDAEGAMGALEVARSAAEPYPLAGHLGLRLIAEPALADQWGEPLAWLRTAEEYFHRVRITAVAGACRALLREAGAAVTYRRTGHDELPAPLRNRGVTVREHQVLILLAERRGNVEIGERLFISPRTVEKHVASLLSKTGLPDRAALREYAATLLQ</sequence>